<keyword evidence="3 5" id="KW-0238">DNA-binding</keyword>
<evidence type="ECO:0000313" key="9">
    <source>
        <dbReference type="Proteomes" id="UP000000448"/>
    </source>
</evidence>
<proteinExistence type="inferred from homology"/>
<dbReference type="InterPro" id="IPR004107">
    <property type="entry name" value="Integrase_SAM-like_N"/>
</dbReference>
<evidence type="ECO:0000259" key="6">
    <source>
        <dbReference type="PROSITE" id="PS51898"/>
    </source>
</evidence>
<dbReference type="EMBL" id="CP001279">
    <property type="protein sequence ID" value="ACM93242.1"/>
    <property type="molecule type" value="Genomic_DNA"/>
</dbReference>
<dbReference type="CDD" id="cd00796">
    <property type="entry name" value="INT_Rci_Hp1_C"/>
    <property type="match status" value="1"/>
</dbReference>
<dbReference type="Pfam" id="PF14659">
    <property type="entry name" value="Phage_int_SAM_3"/>
    <property type="match status" value="1"/>
</dbReference>
<evidence type="ECO:0000256" key="5">
    <source>
        <dbReference type="PROSITE-ProRule" id="PRU01248"/>
    </source>
</evidence>
<evidence type="ECO:0000256" key="4">
    <source>
        <dbReference type="ARBA" id="ARBA00023172"/>
    </source>
</evidence>
<feature type="domain" description="Tyr recombinase" evidence="6">
    <location>
        <begin position="114"/>
        <end position="294"/>
    </location>
</feature>
<evidence type="ECO:0000313" key="8">
    <source>
        <dbReference type="EMBL" id="ACM93242.1"/>
    </source>
</evidence>
<accession>B9LAB1</accession>
<keyword evidence="9" id="KW-1185">Reference proteome</keyword>
<dbReference type="eggNOG" id="COG4974">
    <property type="taxonomic scope" value="Bacteria"/>
</dbReference>
<dbReference type="InterPro" id="IPR010998">
    <property type="entry name" value="Integrase_recombinase_N"/>
</dbReference>
<dbReference type="InterPro" id="IPR050808">
    <property type="entry name" value="Phage_Integrase"/>
</dbReference>
<sequence>MNFKVNHKHSLTFDELFAEYCEIMKHTMTSHTLRTKQSYYKTHFGHKYGHIIITDFKYKDAQLFVNELLDKGLQPKTVKNIVDIFKVLYKYAIMNEYCEKNPFEFVQLPKFDNRIYFNFTDEEIKRFIYTAINFPNVKFRGIFTFLLHGRRLNEVLSLTWDHIDFENKQYFIPPKINKAKKLMSYQMTDILEDILLRQKIINDVECPRSEYVFPSSVTCQKIKDIRKQFKKLLQYANINKKMRIHDIRHLVASYAINSLGLSVEEVSYTLGHTSIEITQRYINPRAEISKRVAERILNSVL</sequence>
<dbReference type="InterPro" id="IPR011010">
    <property type="entry name" value="DNA_brk_join_enz"/>
</dbReference>
<dbReference type="GO" id="GO:0003677">
    <property type="term" value="F:DNA binding"/>
    <property type="evidence" value="ECO:0007669"/>
    <property type="project" value="UniProtKB-UniRule"/>
</dbReference>
<dbReference type="Proteomes" id="UP000000448">
    <property type="component" value="Chromosome"/>
</dbReference>
<dbReference type="AlphaFoldDB" id="B9LAB1"/>
<dbReference type="PROSITE" id="PS51900">
    <property type="entry name" value="CB"/>
    <property type="match status" value="1"/>
</dbReference>
<dbReference type="InterPro" id="IPR044068">
    <property type="entry name" value="CB"/>
</dbReference>
<evidence type="ECO:0000256" key="2">
    <source>
        <dbReference type="ARBA" id="ARBA00022908"/>
    </source>
</evidence>
<keyword evidence="4" id="KW-0233">DNA recombination</keyword>
<dbReference type="PANTHER" id="PTHR30629:SF2">
    <property type="entry name" value="PROPHAGE INTEGRASE INTS-RELATED"/>
    <property type="match status" value="1"/>
</dbReference>
<dbReference type="HOGENOM" id="CLU_027562_17_7_7"/>
<evidence type="ECO:0000256" key="1">
    <source>
        <dbReference type="ARBA" id="ARBA00008857"/>
    </source>
</evidence>
<reference evidence="8 9" key="1">
    <citation type="journal article" date="2009" name="PLoS Genet.">
        <title>Adaptations to submarine hydrothermal environments exemplified by the genome of Nautilia profundicola.</title>
        <authorList>
            <person name="Campbell B.J."/>
            <person name="Smith J.L."/>
            <person name="Hanson T.E."/>
            <person name="Klotz M.G."/>
            <person name="Stein L.Y."/>
            <person name="Lee C.K."/>
            <person name="Wu D."/>
            <person name="Robinson J.M."/>
            <person name="Khouri H.M."/>
            <person name="Eisen J.A."/>
            <person name="Cary S.C."/>
        </authorList>
    </citation>
    <scope>NUCLEOTIDE SEQUENCE [LARGE SCALE GENOMIC DNA]</scope>
    <source>
        <strain evidence="9">ATCC BAA-1463 / DSM 18972 / AmH</strain>
    </source>
</reference>
<dbReference type="Pfam" id="PF00589">
    <property type="entry name" value="Phage_integrase"/>
    <property type="match status" value="1"/>
</dbReference>
<evidence type="ECO:0000259" key="7">
    <source>
        <dbReference type="PROSITE" id="PS51900"/>
    </source>
</evidence>
<dbReference type="PANTHER" id="PTHR30629">
    <property type="entry name" value="PROPHAGE INTEGRASE"/>
    <property type="match status" value="1"/>
</dbReference>
<dbReference type="GO" id="GO:0015074">
    <property type="term" value="P:DNA integration"/>
    <property type="evidence" value="ECO:0007669"/>
    <property type="project" value="UniProtKB-KW"/>
</dbReference>
<dbReference type="Gene3D" id="1.10.150.130">
    <property type="match status" value="1"/>
</dbReference>
<dbReference type="KEGG" id="nam:NAMH_1173"/>
<name>B9LAB1_NAUPA</name>
<organism evidence="8 9">
    <name type="scientific">Nautilia profundicola (strain ATCC BAA-1463 / DSM 18972 / AmH)</name>
    <dbReference type="NCBI Taxonomy" id="598659"/>
    <lineage>
        <taxon>Bacteria</taxon>
        <taxon>Pseudomonadati</taxon>
        <taxon>Campylobacterota</taxon>
        <taxon>Epsilonproteobacteria</taxon>
        <taxon>Nautiliales</taxon>
        <taxon>Nautiliaceae</taxon>
        <taxon>Nautilia</taxon>
    </lineage>
</organism>
<comment type="similarity">
    <text evidence="1">Belongs to the 'phage' integrase family.</text>
</comment>
<dbReference type="SUPFAM" id="SSF56349">
    <property type="entry name" value="DNA breaking-rejoining enzymes"/>
    <property type="match status" value="1"/>
</dbReference>
<dbReference type="STRING" id="598659.NAMH_1173"/>
<dbReference type="Gene3D" id="1.10.443.10">
    <property type="entry name" value="Intergrase catalytic core"/>
    <property type="match status" value="1"/>
</dbReference>
<dbReference type="OrthoDB" id="5346897at2"/>
<protein>
    <submittedName>
        <fullName evidence="8">Phage integrase</fullName>
    </submittedName>
</protein>
<dbReference type="InterPro" id="IPR013762">
    <property type="entry name" value="Integrase-like_cat_sf"/>
</dbReference>
<gene>
    <name evidence="8" type="ordered locus">NAMH_1173</name>
</gene>
<dbReference type="GO" id="GO:0006310">
    <property type="term" value="P:DNA recombination"/>
    <property type="evidence" value="ECO:0007669"/>
    <property type="project" value="UniProtKB-KW"/>
</dbReference>
<feature type="domain" description="Core-binding (CB)" evidence="7">
    <location>
        <begin position="11"/>
        <end position="93"/>
    </location>
</feature>
<evidence type="ECO:0000256" key="3">
    <source>
        <dbReference type="ARBA" id="ARBA00023125"/>
    </source>
</evidence>
<dbReference type="RefSeq" id="WP_015902294.1">
    <property type="nucleotide sequence ID" value="NC_012115.1"/>
</dbReference>
<dbReference type="InterPro" id="IPR002104">
    <property type="entry name" value="Integrase_catalytic"/>
</dbReference>
<keyword evidence="2" id="KW-0229">DNA integration</keyword>
<dbReference type="PROSITE" id="PS51898">
    <property type="entry name" value="TYR_RECOMBINASE"/>
    <property type="match status" value="1"/>
</dbReference>